<accession>A0A1Y1UGW9</accession>
<dbReference type="EMBL" id="NBSH01000006">
    <property type="protein sequence ID" value="ORX37272.1"/>
    <property type="molecule type" value="Genomic_DNA"/>
</dbReference>
<dbReference type="InterPro" id="IPR011009">
    <property type="entry name" value="Kinase-like_dom_sf"/>
</dbReference>
<proteinExistence type="predicted"/>
<dbReference type="AlphaFoldDB" id="A0A1Y1UGW9"/>
<evidence type="ECO:0000256" key="1">
    <source>
        <dbReference type="SAM" id="MobiDB-lite"/>
    </source>
</evidence>
<feature type="compositionally biased region" description="Basic and acidic residues" evidence="1">
    <location>
        <begin position="94"/>
        <end position="106"/>
    </location>
</feature>
<feature type="compositionally biased region" description="Basic and acidic residues" evidence="1">
    <location>
        <begin position="68"/>
        <end position="77"/>
    </location>
</feature>
<evidence type="ECO:0000313" key="2">
    <source>
        <dbReference type="EMBL" id="ORX37272.1"/>
    </source>
</evidence>
<evidence type="ECO:0008006" key="4">
    <source>
        <dbReference type="Google" id="ProtNLM"/>
    </source>
</evidence>
<reference evidence="2 3" key="1">
    <citation type="submission" date="2017-03" db="EMBL/GenBank/DDBJ databases">
        <title>Widespread Adenine N6-methylation of Active Genes in Fungi.</title>
        <authorList>
            <consortium name="DOE Joint Genome Institute"/>
            <person name="Mondo S.J."/>
            <person name="Dannebaum R.O."/>
            <person name="Kuo R.C."/>
            <person name="Louie K.B."/>
            <person name="Bewick A.J."/>
            <person name="Labutti K."/>
            <person name="Haridas S."/>
            <person name="Kuo A."/>
            <person name="Salamov A."/>
            <person name="Ahrendt S.R."/>
            <person name="Lau R."/>
            <person name="Bowen B.P."/>
            <person name="Lipzen A."/>
            <person name="Sullivan W."/>
            <person name="Andreopoulos W.B."/>
            <person name="Clum A."/>
            <person name="Lindquist E."/>
            <person name="Daum C."/>
            <person name="Northen T.R."/>
            <person name="Ramamoorthy G."/>
            <person name="Schmitz R.J."/>
            <person name="Gryganskyi A."/>
            <person name="Culley D."/>
            <person name="Magnuson J."/>
            <person name="James T.Y."/>
            <person name="O'Malley M.A."/>
            <person name="Stajich J.E."/>
            <person name="Spatafora J.W."/>
            <person name="Visel A."/>
            <person name="Grigoriev I.V."/>
        </authorList>
    </citation>
    <scope>NUCLEOTIDE SEQUENCE [LARGE SCALE GENOMIC DNA]</scope>
    <source>
        <strain evidence="2 3">NRRL Y-17943</strain>
    </source>
</reference>
<sequence length="564" mass="64196">MVLLIEESQKRRAVLKRQYASIENEHRDVDDPIYLVTPSGTTLITLITDPERRPERLVLLDSNLQPVPDKRGPDDHLHKRSKLSPNTLPNDAQGQDKSEKGRKSESTETSSTAVESPGQRDDLENGNPIFKRPLSGSGEKNVIEPASLATLISDSNYHTQVFLSLTETMLKPMLQINNSGSGYRGAVTLILSSFEGNGRIPREQPPPLMLCGPFFRTEDINIDASLSNLSALSGATTEFRGNGRYAAAFGLNIEGVSLDLIYKVDARDQYNIWGGYLLERHSFASWTHSTAMREIELYSTRMKDLQGTVVATCYGLWLDHGGQHPVAIFENAGMSTLEERLTLKDQAAIRLLYVKLHRRGVIHKSPKRKHWYRTKDGTFRLIDFSNATFWGDRYLPYRVYWRKWIDEEIDYILETWCERPYRGMFDFPMPTCSDQGVGEENLDRPNDPESVELWRYRRKTVSWKIERKMIRKWIAKVNKRAKQWGDPNKAFGRPKEPGKDQEEVTTLCNATQPVEETLITPTISNIGGEDVEKSETKQAKLVVNKSRFLQSENVESPAVHHDGG</sequence>
<gene>
    <name evidence="2" type="ORF">BD324DRAFT_681183</name>
</gene>
<dbReference type="Proteomes" id="UP000193218">
    <property type="component" value="Unassembled WGS sequence"/>
</dbReference>
<feature type="region of interest" description="Disordered" evidence="1">
    <location>
        <begin position="59"/>
        <end position="140"/>
    </location>
</feature>
<keyword evidence="3" id="KW-1185">Reference proteome</keyword>
<feature type="compositionally biased region" description="Polar residues" evidence="1">
    <location>
        <begin position="83"/>
        <end position="93"/>
    </location>
</feature>
<dbReference type="OrthoDB" id="3182995at2759"/>
<evidence type="ECO:0000313" key="3">
    <source>
        <dbReference type="Proteomes" id="UP000193218"/>
    </source>
</evidence>
<dbReference type="RefSeq" id="XP_021871310.1">
    <property type="nucleotide sequence ID" value="XM_022019111.1"/>
</dbReference>
<protein>
    <recommendedName>
        <fullName evidence="4">Protein kinase domain-containing protein</fullName>
    </recommendedName>
</protein>
<dbReference type="GeneID" id="33560920"/>
<organism evidence="2 3">
    <name type="scientific">Kockovaella imperatae</name>
    <dbReference type="NCBI Taxonomy" id="4999"/>
    <lineage>
        <taxon>Eukaryota</taxon>
        <taxon>Fungi</taxon>
        <taxon>Dikarya</taxon>
        <taxon>Basidiomycota</taxon>
        <taxon>Agaricomycotina</taxon>
        <taxon>Tremellomycetes</taxon>
        <taxon>Tremellales</taxon>
        <taxon>Cuniculitremaceae</taxon>
        <taxon>Kockovaella</taxon>
    </lineage>
</organism>
<name>A0A1Y1UGW9_9TREE</name>
<dbReference type="SUPFAM" id="SSF56112">
    <property type="entry name" value="Protein kinase-like (PK-like)"/>
    <property type="match status" value="1"/>
</dbReference>
<dbReference type="InParanoid" id="A0A1Y1UGW9"/>
<comment type="caution">
    <text evidence="2">The sequence shown here is derived from an EMBL/GenBank/DDBJ whole genome shotgun (WGS) entry which is preliminary data.</text>
</comment>